<dbReference type="AlphaFoldDB" id="A0A1B1CL05"/>
<geneLocation type="plasmid" evidence="1 2">
    <name>unnamed2</name>
</geneLocation>
<dbReference type="OrthoDB" id="6086702at2"/>
<dbReference type="RefSeq" id="WP_065283903.1">
    <property type="nucleotide sequence ID" value="NZ_CP016289.1"/>
</dbReference>
<protein>
    <submittedName>
        <fullName evidence="1">Polysaccharide deacetylase</fullName>
    </submittedName>
</protein>
<sequence>MTDGIAWDPLHRELDRWQAAGRVARLWLRDDDAVEPTSDLETLLALTGESRVPLALAVIPGLTGEALALRLAEEAGVAVAVHGWSHTNYAGPHGKKQELGGERAAEAVLGELGEGFRLLERLYPARFLPVLVPPWNRIDAALIPALPSLGFAALSVYGRAKQDGPMPLLNTHVDIIDWHGTRGGRSAGELVEELVAELDDRFAGSDEPIGVLTHHLVHDAAAWDFLSALFATTARHPAVRWSPASALLKAQAREPVQGIRA</sequence>
<dbReference type="Proteomes" id="UP000092691">
    <property type="component" value="Plasmid unnamed2"/>
</dbReference>
<name>A0A1B1CL05_RHILE</name>
<dbReference type="Gene3D" id="3.20.20.370">
    <property type="entry name" value="Glycoside hydrolase/deacetylase"/>
    <property type="match status" value="1"/>
</dbReference>
<accession>A0A1B1CL05</accession>
<dbReference type="InterPro" id="IPR049591">
    <property type="entry name" value="CE4_u4-like"/>
</dbReference>
<dbReference type="SUPFAM" id="SSF88713">
    <property type="entry name" value="Glycoside hydrolase/deacetylase"/>
    <property type="match status" value="1"/>
</dbReference>
<organism evidence="1 2">
    <name type="scientific">Rhizobium leguminosarum</name>
    <dbReference type="NCBI Taxonomy" id="384"/>
    <lineage>
        <taxon>Bacteria</taxon>
        <taxon>Pseudomonadati</taxon>
        <taxon>Pseudomonadota</taxon>
        <taxon>Alphaproteobacteria</taxon>
        <taxon>Hyphomicrobiales</taxon>
        <taxon>Rhizobiaceae</taxon>
        <taxon>Rhizobium/Agrobacterium group</taxon>
        <taxon>Rhizobium</taxon>
    </lineage>
</organism>
<dbReference type="GO" id="GO:0005975">
    <property type="term" value="P:carbohydrate metabolic process"/>
    <property type="evidence" value="ECO:0007669"/>
    <property type="project" value="InterPro"/>
</dbReference>
<gene>
    <name evidence="1" type="ORF">BA011_31380</name>
</gene>
<evidence type="ECO:0000313" key="1">
    <source>
        <dbReference type="EMBL" id="ANP90450.1"/>
    </source>
</evidence>
<reference evidence="1 2" key="1">
    <citation type="submission" date="2016-06" db="EMBL/GenBank/DDBJ databases">
        <title>Microsymbionts genomes from the relict species Vavilovia formosa.</title>
        <authorList>
            <person name="Chirak E."/>
            <person name="Kimeklis A."/>
            <person name="Andronov E."/>
        </authorList>
    </citation>
    <scope>NUCLEOTIDE SEQUENCE [LARGE SCALE GENOMIC DNA]</scope>
    <source>
        <strain evidence="1 2">Vaf10</strain>
        <plasmid evidence="2">Plasmid unnamed2</plasmid>
    </source>
</reference>
<proteinExistence type="predicted"/>
<keyword evidence="1" id="KW-0614">Plasmid</keyword>
<evidence type="ECO:0000313" key="2">
    <source>
        <dbReference type="Proteomes" id="UP000092691"/>
    </source>
</evidence>
<dbReference type="InterPro" id="IPR011330">
    <property type="entry name" value="Glyco_hydro/deAcase_b/a-brl"/>
</dbReference>
<dbReference type="EMBL" id="CP016289">
    <property type="protein sequence ID" value="ANP90450.1"/>
    <property type="molecule type" value="Genomic_DNA"/>
</dbReference>
<dbReference type="CDD" id="cd10928">
    <property type="entry name" value="CE4_u4"/>
    <property type="match status" value="1"/>
</dbReference>